<dbReference type="InterPro" id="IPR058240">
    <property type="entry name" value="rSAM_sf"/>
</dbReference>
<dbReference type="Pfam" id="PF04055">
    <property type="entry name" value="Radical_SAM"/>
    <property type="match status" value="1"/>
</dbReference>
<comment type="caution">
    <text evidence="14">The sequence shown here is derived from an EMBL/GenBank/DDBJ whole genome shotgun (WGS) entry which is preliminary data.</text>
</comment>
<reference evidence="14 15" key="1">
    <citation type="submission" date="2020-04" db="EMBL/GenBank/DDBJ databases">
        <title>Flammeovirga sp. SR4, a novel species isolated from seawater.</title>
        <authorList>
            <person name="Wang X."/>
        </authorList>
    </citation>
    <scope>NUCLEOTIDE SEQUENCE [LARGE SCALE GENOMIC DNA]</scope>
    <source>
        <strain evidence="14 15">ATCC 23126</strain>
    </source>
</reference>
<dbReference type="CDD" id="cd01335">
    <property type="entry name" value="Radical_SAM"/>
    <property type="match status" value="1"/>
</dbReference>
<evidence type="ECO:0000256" key="4">
    <source>
        <dbReference type="ARBA" id="ARBA00022691"/>
    </source>
</evidence>
<dbReference type="InterPro" id="IPR000385">
    <property type="entry name" value="MoaA_NifB_PqqE_Fe-S-bd_CS"/>
</dbReference>
<protein>
    <recommendedName>
        <fullName evidence="2">GTP 3',8-cyclase</fullName>
        <ecNumber evidence="2">4.1.99.22</ecNumber>
    </recommendedName>
</protein>
<evidence type="ECO:0000256" key="11">
    <source>
        <dbReference type="ARBA" id="ARBA00023239"/>
    </source>
</evidence>
<dbReference type="SFLD" id="SFLDG01383">
    <property type="entry name" value="cyclic_pyranopterin_phosphate"/>
    <property type="match status" value="1"/>
</dbReference>
<dbReference type="PANTHER" id="PTHR22960:SF0">
    <property type="entry name" value="MOLYBDENUM COFACTOR BIOSYNTHESIS PROTEIN 1"/>
    <property type="match status" value="1"/>
</dbReference>
<name>A0A7X9RVM8_9BACT</name>
<dbReference type="InterPro" id="IPR040064">
    <property type="entry name" value="MoaA-like"/>
</dbReference>
<feature type="domain" description="Radical SAM core" evidence="13">
    <location>
        <begin position="5"/>
        <end position="227"/>
    </location>
</feature>
<dbReference type="SMART" id="SM00729">
    <property type="entry name" value="Elp3"/>
    <property type="match status" value="1"/>
</dbReference>
<dbReference type="SUPFAM" id="SSF102114">
    <property type="entry name" value="Radical SAM enzymes"/>
    <property type="match status" value="1"/>
</dbReference>
<evidence type="ECO:0000256" key="1">
    <source>
        <dbReference type="ARBA" id="ARBA00001966"/>
    </source>
</evidence>
<evidence type="ECO:0000256" key="3">
    <source>
        <dbReference type="ARBA" id="ARBA00022485"/>
    </source>
</evidence>
<keyword evidence="4" id="KW-0949">S-adenosyl-L-methionine</keyword>
<dbReference type="InterPro" id="IPR006638">
    <property type="entry name" value="Elp3/MiaA/NifB-like_rSAM"/>
</dbReference>
<dbReference type="GO" id="GO:0006777">
    <property type="term" value="P:Mo-molybdopterin cofactor biosynthetic process"/>
    <property type="evidence" value="ECO:0007669"/>
    <property type="project" value="UniProtKB-KW"/>
</dbReference>
<dbReference type="InterPro" id="IPR050105">
    <property type="entry name" value="MoCo_biosynth_MoaA/MoaC"/>
</dbReference>
<comment type="catalytic activity">
    <reaction evidence="12">
        <text>GTP + AH2 + S-adenosyl-L-methionine = (8S)-3',8-cyclo-7,8-dihydroguanosine 5'-triphosphate + 5'-deoxyadenosine + L-methionine + A + H(+)</text>
        <dbReference type="Rhea" id="RHEA:49576"/>
        <dbReference type="ChEBI" id="CHEBI:13193"/>
        <dbReference type="ChEBI" id="CHEBI:15378"/>
        <dbReference type="ChEBI" id="CHEBI:17319"/>
        <dbReference type="ChEBI" id="CHEBI:17499"/>
        <dbReference type="ChEBI" id="CHEBI:37565"/>
        <dbReference type="ChEBI" id="CHEBI:57844"/>
        <dbReference type="ChEBI" id="CHEBI:59789"/>
        <dbReference type="ChEBI" id="CHEBI:131766"/>
        <dbReference type="EC" id="4.1.99.22"/>
    </reaction>
</comment>
<gene>
    <name evidence="14" type="primary">moaA</name>
    <name evidence="14" type="ORF">HHU12_16335</name>
</gene>
<dbReference type="Pfam" id="PF06463">
    <property type="entry name" value="Mob_synth_C"/>
    <property type="match status" value="1"/>
</dbReference>
<dbReference type="GO" id="GO:0061799">
    <property type="term" value="F:cyclic pyranopterin monophosphate synthase activity"/>
    <property type="evidence" value="ECO:0007669"/>
    <property type="project" value="TreeGrafter"/>
</dbReference>
<dbReference type="PROSITE" id="PS01305">
    <property type="entry name" value="MOAA_NIFB_PQQE"/>
    <property type="match status" value="1"/>
</dbReference>
<evidence type="ECO:0000256" key="2">
    <source>
        <dbReference type="ARBA" id="ARBA00012167"/>
    </source>
</evidence>
<keyword evidence="15" id="KW-1185">Reference proteome</keyword>
<evidence type="ECO:0000256" key="10">
    <source>
        <dbReference type="ARBA" id="ARBA00023150"/>
    </source>
</evidence>
<dbReference type="InterPro" id="IPR007197">
    <property type="entry name" value="rSAM"/>
</dbReference>
<dbReference type="InterPro" id="IPR013483">
    <property type="entry name" value="MoaA"/>
</dbReference>
<evidence type="ECO:0000259" key="13">
    <source>
        <dbReference type="PROSITE" id="PS51918"/>
    </source>
</evidence>
<evidence type="ECO:0000256" key="7">
    <source>
        <dbReference type="ARBA" id="ARBA00023004"/>
    </source>
</evidence>
<keyword evidence="9" id="KW-0342">GTP-binding</keyword>
<evidence type="ECO:0000313" key="15">
    <source>
        <dbReference type="Proteomes" id="UP000576082"/>
    </source>
</evidence>
<dbReference type="UniPathway" id="UPA00344"/>
<dbReference type="GO" id="GO:0005525">
    <property type="term" value="F:GTP binding"/>
    <property type="evidence" value="ECO:0007669"/>
    <property type="project" value="UniProtKB-KW"/>
</dbReference>
<keyword evidence="10" id="KW-0501">Molybdenum cofactor biosynthesis</keyword>
<dbReference type="EC" id="4.1.99.22" evidence="2"/>
<keyword evidence="11" id="KW-0456">Lyase</keyword>
<dbReference type="Gene3D" id="3.20.20.70">
    <property type="entry name" value="Aldolase class I"/>
    <property type="match status" value="1"/>
</dbReference>
<keyword evidence="6" id="KW-0547">Nucleotide-binding</keyword>
<keyword evidence="8" id="KW-0411">Iron-sulfur</keyword>
<dbReference type="SFLD" id="SFLDG01067">
    <property type="entry name" value="SPASM/twitch_domain_containing"/>
    <property type="match status" value="1"/>
</dbReference>
<evidence type="ECO:0000256" key="12">
    <source>
        <dbReference type="ARBA" id="ARBA00048697"/>
    </source>
</evidence>
<dbReference type="NCBIfam" id="TIGR02666">
    <property type="entry name" value="moaA"/>
    <property type="match status" value="1"/>
</dbReference>
<evidence type="ECO:0000256" key="9">
    <source>
        <dbReference type="ARBA" id="ARBA00023134"/>
    </source>
</evidence>
<organism evidence="14 15">
    <name type="scientific">Flammeovirga aprica JL-4</name>
    <dbReference type="NCBI Taxonomy" id="694437"/>
    <lineage>
        <taxon>Bacteria</taxon>
        <taxon>Pseudomonadati</taxon>
        <taxon>Bacteroidota</taxon>
        <taxon>Cytophagia</taxon>
        <taxon>Cytophagales</taxon>
        <taxon>Flammeovirgaceae</taxon>
        <taxon>Flammeovirga</taxon>
    </lineage>
</organism>
<comment type="cofactor">
    <cofactor evidence="1">
        <name>[4Fe-4S] cluster</name>
        <dbReference type="ChEBI" id="CHEBI:49883"/>
    </cofactor>
</comment>
<evidence type="ECO:0000256" key="8">
    <source>
        <dbReference type="ARBA" id="ARBA00023014"/>
    </source>
</evidence>
<dbReference type="RefSeq" id="WP_169657818.1">
    <property type="nucleotide sequence ID" value="NZ_JABANE010000043.1"/>
</dbReference>
<dbReference type="Proteomes" id="UP000576082">
    <property type="component" value="Unassembled WGS sequence"/>
</dbReference>
<keyword evidence="3" id="KW-0004">4Fe-4S</keyword>
<keyword evidence="5" id="KW-0479">Metal-binding</keyword>
<evidence type="ECO:0000256" key="6">
    <source>
        <dbReference type="ARBA" id="ARBA00022741"/>
    </source>
</evidence>
<dbReference type="SFLD" id="SFLDG01386">
    <property type="entry name" value="main_SPASM_domain-containing"/>
    <property type="match status" value="1"/>
</dbReference>
<dbReference type="GO" id="GO:0046872">
    <property type="term" value="F:metal ion binding"/>
    <property type="evidence" value="ECO:0007669"/>
    <property type="project" value="UniProtKB-KW"/>
</dbReference>
<dbReference type="EMBL" id="JABANE010000043">
    <property type="protein sequence ID" value="NME69547.1"/>
    <property type="molecule type" value="Genomic_DNA"/>
</dbReference>
<dbReference type="CDD" id="cd21117">
    <property type="entry name" value="Twitch_MoaA"/>
    <property type="match status" value="1"/>
</dbReference>
<keyword evidence="7" id="KW-0408">Iron</keyword>
<dbReference type="GO" id="GO:0051539">
    <property type="term" value="F:4 iron, 4 sulfur cluster binding"/>
    <property type="evidence" value="ECO:0007669"/>
    <property type="project" value="UniProtKB-KW"/>
</dbReference>
<dbReference type="InterPro" id="IPR010505">
    <property type="entry name" value="MoaA_twitch"/>
</dbReference>
<dbReference type="PANTHER" id="PTHR22960">
    <property type="entry name" value="MOLYBDOPTERIN COFACTOR SYNTHESIS PROTEIN A"/>
    <property type="match status" value="1"/>
</dbReference>
<dbReference type="PROSITE" id="PS51918">
    <property type="entry name" value="RADICAL_SAM"/>
    <property type="match status" value="1"/>
</dbReference>
<dbReference type="InterPro" id="IPR013785">
    <property type="entry name" value="Aldolase_TIM"/>
</dbReference>
<evidence type="ECO:0000256" key="5">
    <source>
        <dbReference type="ARBA" id="ARBA00022723"/>
    </source>
</evidence>
<dbReference type="GO" id="GO:0061798">
    <property type="term" value="F:GTP 3',8'-cyclase activity"/>
    <property type="evidence" value="ECO:0007669"/>
    <property type="project" value="UniProtKB-EC"/>
</dbReference>
<sequence length="322" mass="36880">MLTDKFQRQIKYLRLAVTDRCNLRCTYCMPEHMKFVQKDKLLSFEEMLRLVSLLAKHGVEKVRITGGEPFVRKGLINFLRELVKIEGIKKVAITTNGVLLDEYLDELDEIGIKDINLSLDATSKEKFFEISRRDDFDKVIHSLKMMVMKNFKVKVNMVVMEGKNTDEIIPLANFAKSYPIQVRFIEEMPFNGKGKEVSKSWNYLDIENELKKEFDDLKELDGSSTAKVYTSNKLNGSLGIIPAFTRTFCGTCDRLRITSLGELRNCLYSQKGMNLKSVIRSGSSDDEVIQKIQEHLLLKKASGFDEEKMNDKNLDSMSLIGG</sequence>
<dbReference type="SFLD" id="SFLDS00029">
    <property type="entry name" value="Radical_SAM"/>
    <property type="match status" value="1"/>
</dbReference>
<proteinExistence type="predicted"/>
<dbReference type="AlphaFoldDB" id="A0A7X9RVM8"/>
<accession>A0A7X9RVM8</accession>
<evidence type="ECO:0000313" key="14">
    <source>
        <dbReference type="EMBL" id="NME69547.1"/>
    </source>
</evidence>